<dbReference type="PANTHER" id="PTHR22617:SF23">
    <property type="entry name" value="CHEMOTAXIS PROTEIN CHEW"/>
    <property type="match status" value="1"/>
</dbReference>
<feature type="domain" description="CheW-like" evidence="1">
    <location>
        <begin position="4"/>
        <end position="138"/>
    </location>
</feature>
<dbReference type="InterPro" id="IPR002545">
    <property type="entry name" value="CheW-lke_dom"/>
</dbReference>
<dbReference type="Proteomes" id="UP000249061">
    <property type="component" value="Unassembled WGS sequence"/>
</dbReference>
<dbReference type="PANTHER" id="PTHR22617">
    <property type="entry name" value="CHEMOTAXIS SENSOR HISTIDINE KINASE-RELATED"/>
    <property type="match status" value="1"/>
</dbReference>
<accession>A0A2W5UBH9</accession>
<dbReference type="PROSITE" id="PS50851">
    <property type="entry name" value="CHEW"/>
    <property type="match status" value="1"/>
</dbReference>
<gene>
    <name evidence="2" type="ORF">DI536_30710</name>
</gene>
<evidence type="ECO:0000313" key="2">
    <source>
        <dbReference type="EMBL" id="PZR06308.1"/>
    </source>
</evidence>
<dbReference type="SMART" id="SM00260">
    <property type="entry name" value="CheW"/>
    <property type="match status" value="1"/>
</dbReference>
<dbReference type="Pfam" id="PF01584">
    <property type="entry name" value="CheW"/>
    <property type="match status" value="1"/>
</dbReference>
<sequence length="139" mass="14422">MADTHGHLVFACGPNLYAVPADTASEVVNVPSLTRVPGAPQHLLGVFAHRGEVLPVVDLTRLTGKPIDGEFKRAVLVRTPKGAVALTATRVLGVSTLEGTLERLGDSGVHAHLRGPARAAAGEVAVIDTQTFVDFLASA</sequence>
<dbReference type="GO" id="GO:0005829">
    <property type="term" value="C:cytosol"/>
    <property type="evidence" value="ECO:0007669"/>
    <property type="project" value="TreeGrafter"/>
</dbReference>
<comment type="caution">
    <text evidence="2">The sequence shown here is derived from an EMBL/GenBank/DDBJ whole genome shotgun (WGS) entry which is preliminary data.</text>
</comment>
<protein>
    <submittedName>
        <fullName evidence="2">Chemotaxis protein CheW</fullName>
    </submittedName>
</protein>
<dbReference type="InterPro" id="IPR039315">
    <property type="entry name" value="CheW"/>
</dbReference>
<proteinExistence type="predicted"/>
<reference evidence="2 3" key="1">
    <citation type="submission" date="2017-08" db="EMBL/GenBank/DDBJ databases">
        <title>Infants hospitalized years apart are colonized by the same room-sourced microbial strains.</title>
        <authorList>
            <person name="Brooks B."/>
            <person name="Olm M.R."/>
            <person name="Firek B.A."/>
            <person name="Baker R."/>
            <person name="Thomas B.C."/>
            <person name="Morowitz M.J."/>
            <person name="Banfield J.F."/>
        </authorList>
    </citation>
    <scope>NUCLEOTIDE SEQUENCE [LARGE SCALE GENOMIC DNA]</scope>
    <source>
        <strain evidence="2">S2_003_000_R2_14</strain>
    </source>
</reference>
<dbReference type="SUPFAM" id="SSF50341">
    <property type="entry name" value="CheW-like"/>
    <property type="match status" value="1"/>
</dbReference>
<organism evidence="2 3">
    <name type="scientific">Archangium gephyra</name>
    <dbReference type="NCBI Taxonomy" id="48"/>
    <lineage>
        <taxon>Bacteria</taxon>
        <taxon>Pseudomonadati</taxon>
        <taxon>Myxococcota</taxon>
        <taxon>Myxococcia</taxon>
        <taxon>Myxococcales</taxon>
        <taxon>Cystobacterineae</taxon>
        <taxon>Archangiaceae</taxon>
        <taxon>Archangium</taxon>
    </lineage>
</organism>
<evidence type="ECO:0000313" key="3">
    <source>
        <dbReference type="Proteomes" id="UP000249061"/>
    </source>
</evidence>
<evidence type="ECO:0000259" key="1">
    <source>
        <dbReference type="PROSITE" id="PS50851"/>
    </source>
</evidence>
<dbReference type="EMBL" id="QFQP01000039">
    <property type="protein sequence ID" value="PZR06308.1"/>
    <property type="molecule type" value="Genomic_DNA"/>
</dbReference>
<dbReference type="AlphaFoldDB" id="A0A2W5UBH9"/>
<name>A0A2W5UBH9_9BACT</name>
<dbReference type="GO" id="GO:0007165">
    <property type="term" value="P:signal transduction"/>
    <property type="evidence" value="ECO:0007669"/>
    <property type="project" value="InterPro"/>
</dbReference>
<dbReference type="Gene3D" id="2.40.50.180">
    <property type="entry name" value="CheA-289, Domain 4"/>
    <property type="match status" value="1"/>
</dbReference>
<dbReference type="GO" id="GO:0006935">
    <property type="term" value="P:chemotaxis"/>
    <property type="evidence" value="ECO:0007669"/>
    <property type="project" value="InterPro"/>
</dbReference>
<dbReference type="InterPro" id="IPR036061">
    <property type="entry name" value="CheW-like_dom_sf"/>
</dbReference>